<reference evidence="2" key="1">
    <citation type="submission" date="2016-10" db="EMBL/GenBank/DDBJ databases">
        <authorList>
            <person name="Varghese N."/>
            <person name="Submissions S."/>
        </authorList>
    </citation>
    <scope>NUCLEOTIDE SEQUENCE [LARGE SCALE GENOMIC DNA]</scope>
    <source>
        <strain evidence="2">BL47</strain>
    </source>
</reference>
<accession>A0A1G9S0C1</accession>
<dbReference type="Proteomes" id="UP000198704">
    <property type="component" value="Unassembled WGS sequence"/>
</dbReference>
<evidence type="ECO:0000313" key="1">
    <source>
        <dbReference type="EMBL" id="SDM28872.1"/>
    </source>
</evidence>
<evidence type="ECO:0000313" key="2">
    <source>
        <dbReference type="Proteomes" id="UP000198704"/>
    </source>
</evidence>
<proteinExistence type="predicted"/>
<dbReference type="AlphaFoldDB" id="A0A1G9S0C1"/>
<keyword evidence="2" id="KW-1185">Reference proteome</keyword>
<protein>
    <submittedName>
        <fullName evidence="1">Uncharacterized protein</fullName>
    </submittedName>
</protein>
<dbReference type="EMBL" id="FNHS01000001">
    <property type="protein sequence ID" value="SDM28872.1"/>
    <property type="molecule type" value="Genomic_DNA"/>
</dbReference>
<name>A0A1G9S0C1_9HYPH</name>
<organism evidence="1 2">
    <name type="scientific">Methylobacterium phyllostachyos</name>
    <dbReference type="NCBI Taxonomy" id="582672"/>
    <lineage>
        <taxon>Bacteria</taxon>
        <taxon>Pseudomonadati</taxon>
        <taxon>Pseudomonadota</taxon>
        <taxon>Alphaproteobacteria</taxon>
        <taxon>Hyphomicrobiales</taxon>
        <taxon>Methylobacteriaceae</taxon>
        <taxon>Methylobacterium</taxon>
    </lineage>
</organism>
<sequence>MAIVALMVMGLDAKAAVEAVAMAVPEASPNRLVLRHAEAILGGAIVVHAQCAWLYRRGPSGAQREVRAEVGPIASPPWECAP</sequence>
<gene>
    <name evidence="1" type="ORF">SAMN05216360_101447</name>
</gene>